<feature type="compositionally biased region" description="Low complexity" evidence="3">
    <location>
        <begin position="2078"/>
        <end position="2149"/>
    </location>
</feature>
<feature type="compositionally biased region" description="Basic and acidic residues" evidence="3">
    <location>
        <begin position="2182"/>
        <end position="2205"/>
    </location>
</feature>
<feature type="domain" description="DUF1542" evidence="6">
    <location>
        <begin position="1463"/>
        <end position="1536"/>
    </location>
</feature>
<dbReference type="InterPro" id="IPR005877">
    <property type="entry name" value="YSIRK_signal_dom"/>
</dbReference>
<feature type="domain" description="DUF1542" evidence="6">
    <location>
        <begin position="1540"/>
        <end position="1615"/>
    </location>
</feature>
<feature type="compositionally biased region" description="Basic and acidic residues" evidence="3">
    <location>
        <begin position="2212"/>
        <end position="2229"/>
    </location>
</feature>
<dbReference type="Pfam" id="PF04650">
    <property type="entry name" value="YSIRK_signal"/>
    <property type="match status" value="1"/>
</dbReference>
<dbReference type="Proteomes" id="UP000005413">
    <property type="component" value="Unassembled WGS sequence"/>
</dbReference>
<dbReference type="InterPro" id="IPR026359">
    <property type="entry name" value="SasC/FmtB_aggreg_dom"/>
</dbReference>
<dbReference type="RefSeq" id="WP_002461722.1">
    <property type="nucleotide sequence ID" value="NZ_AEUN01000016.1"/>
</dbReference>
<evidence type="ECO:0000259" key="5">
    <source>
        <dbReference type="Pfam" id="PF04650"/>
    </source>
</evidence>
<feature type="domain" description="DUF1542" evidence="6">
    <location>
        <begin position="1308"/>
        <end position="1384"/>
    </location>
</feature>
<feature type="domain" description="DUF1542" evidence="6">
    <location>
        <begin position="1694"/>
        <end position="1768"/>
    </location>
</feature>
<keyword evidence="8" id="KW-1185">Reference proteome</keyword>
<name>G5JFF8_9STAP</name>
<protein>
    <recommendedName>
        <fullName evidence="9">DUF1542 domain-containing protein</fullName>
    </recommendedName>
</protein>
<feature type="domain" description="DUF1542" evidence="6">
    <location>
        <begin position="1848"/>
        <end position="1921"/>
    </location>
</feature>
<feature type="compositionally biased region" description="Polar residues" evidence="3">
    <location>
        <begin position="99"/>
        <end position="119"/>
    </location>
</feature>
<reference evidence="7 8" key="1">
    <citation type="journal article" date="2012" name="BMC Genomics">
        <title>Comparative genomic analysis of the genus Staphylococcus including Staphylococcus aureus and its newly described sister species Staphylococcus simiae.</title>
        <authorList>
            <person name="Suzuki H."/>
            <person name="Lefebure T."/>
            <person name="Pavinski Bitar P."/>
            <person name="Stanhope M.J."/>
        </authorList>
    </citation>
    <scope>NUCLEOTIDE SEQUENCE [LARGE SCALE GENOMIC DNA]</scope>
    <source>
        <strain evidence="7 8">CCM 7213</strain>
    </source>
</reference>
<feature type="domain" description="DUF1542" evidence="6">
    <location>
        <begin position="690"/>
        <end position="764"/>
    </location>
</feature>
<feature type="region of interest" description="Disordered" evidence="3">
    <location>
        <begin position="1013"/>
        <end position="1032"/>
    </location>
</feature>
<dbReference type="OrthoDB" id="2413526at2"/>
<feature type="domain" description="DUF1542" evidence="6">
    <location>
        <begin position="1616"/>
        <end position="1689"/>
    </location>
</feature>
<feature type="domain" description="DUF1542" evidence="6">
    <location>
        <begin position="1001"/>
        <end position="1074"/>
    </location>
</feature>
<dbReference type="NCBIfam" id="TIGR01168">
    <property type="entry name" value="YSIRK_signal"/>
    <property type="match status" value="1"/>
</dbReference>
<evidence type="ECO:0000313" key="8">
    <source>
        <dbReference type="Proteomes" id="UP000005413"/>
    </source>
</evidence>
<feature type="coiled-coil region" evidence="2">
    <location>
        <begin position="1324"/>
        <end position="1362"/>
    </location>
</feature>
<feature type="chain" id="PRO_5003479164" description="DUF1542 domain-containing protein" evidence="4">
    <location>
        <begin position="39"/>
        <end position="2320"/>
    </location>
</feature>
<dbReference type="NCBIfam" id="TIGR04263">
    <property type="entry name" value="SasC_Mrp_aggreg"/>
    <property type="match status" value="1"/>
</dbReference>
<feature type="region of interest" description="Disordered" evidence="3">
    <location>
        <begin position="2018"/>
        <end position="2040"/>
    </location>
</feature>
<feature type="compositionally biased region" description="Polar residues" evidence="3">
    <location>
        <begin position="2164"/>
        <end position="2181"/>
    </location>
</feature>
<feature type="domain" description="YSIRK Gram-positive signal peptide" evidence="5">
    <location>
        <begin position="5"/>
        <end position="26"/>
    </location>
</feature>
<dbReference type="InterPro" id="IPR011439">
    <property type="entry name" value="DUF1542"/>
</dbReference>
<feature type="compositionally biased region" description="Polar residues" evidence="3">
    <location>
        <begin position="2022"/>
        <end position="2035"/>
    </location>
</feature>
<evidence type="ECO:0000256" key="2">
    <source>
        <dbReference type="SAM" id="Coils"/>
    </source>
</evidence>
<feature type="coiled-coil region" evidence="2">
    <location>
        <begin position="869"/>
        <end position="900"/>
    </location>
</feature>
<organism evidence="7 8">
    <name type="scientific">Staphylococcus simiae CCM 7213 = CCUG 51256</name>
    <dbReference type="NCBI Taxonomy" id="911238"/>
    <lineage>
        <taxon>Bacteria</taxon>
        <taxon>Bacillati</taxon>
        <taxon>Bacillota</taxon>
        <taxon>Bacilli</taxon>
        <taxon>Bacillales</taxon>
        <taxon>Staphylococcaceae</taxon>
        <taxon>Staphylococcus</taxon>
    </lineage>
</organism>
<feature type="coiled-coil region" evidence="2">
    <location>
        <begin position="1093"/>
        <end position="1127"/>
    </location>
</feature>
<evidence type="ECO:0000256" key="4">
    <source>
        <dbReference type="SAM" id="SignalP"/>
    </source>
</evidence>
<feature type="domain" description="DUF1542" evidence="6">
    <location>
        <begin position="1155"/>
        <end position="1230"/>
    </location>
</feature>
<gene>
    <name evidence="7" type="ORF">SS7213T_00828</name>
</gene>
<feature type="domain" description="DUF1542" evidence="6">
    <location>
        <begin position="614"/>
        <end position="686"/>
    </location>
</feature>
<evidence type="ECO:0000256" key="1">
    <source>
        <dbReference type="ARBA" id="ARBA00022729"/>
    </source>
</evidence>
<dbReference type="EMBL" id="AEUN01000016">
    <property type="protein sequence ID" value="EHJ09075.1"/>
    <property type="molecule type" value="Genomic_DNA"/>
</dbReference>
<keyword evidence="1 4" id="KW-0732">Signal</keyword>
<feature type="compositionally biased region" description="Polar residues" evidence="3">
    <location>
        <begin position="177"/>
        <end position="196"/>
    </location>
</feature>
<proteinExistence type="predicted"/>
<dbReference type="PATRIC" id="fig|911238.3.peg.154"/>
<feature type="domain" description="DUF1542" evidence="6">
    <location>
        <begin position="2001"/>
        <end position="2074"/>
    </location>
</feature>
<evidence type="ECO:0008006" key="9">
    <source>
        <dbReference type="Google" id="ProtNLM"/>
    </source>
</evidence>
<feature type="domain" description="DUF1542" evidence="6">
    <location>
        <begin position="768"/>
        <end position="843"/>
    </location>
</feature>
<feature type="compositionally biased region" description="Basic and acidic residues" evidence="3">
    <location>
        <begin position="2150"/>
        <end position="2161"/>
    </location>
</feature>
<feature type="coiled-coil region" evidence="2">
    <location>
        <begin position="1709"/>
        <end position="1743"/>
    </location>
</feature>
<feature type="domain" description="DUF1542" evidence="6">
    <location>
        <begin position="845"/>
        <end position="921"/>
    </location>
</feature>
<feature type="coiled-coil region" evidence="2">
    <location>
        <begin position="957"/>
        <end position="984"/>
    </location>
</feature>
<feature type="domain" description="DUF1542" evidence="6">
    <location>
        <begin position="1077"/>
        <end position="1153"/>
    </location>
</feature>
<accession>G5JFF8</accession>
<feature type="region of interest" description="Disordered" evidence="3">
    <location>
        <begin position="1240"/>
        <end position="1262"/>
    </location>
</feature>
<feature type="signal peptide" evidence="4">
    <location>
        <begin position="1"/>
        <end position="38"/>
    </location>
</feature>
<evidence type="ECO:0000256" key="3">
    <source>
        <dbReference type="SAM" id="MobiDB-lite"/>
    </source>
</evidence>
<comment type="caution">
    <text evidence="7">The sequence shown here is derived from an EMBL/GenBank/DDBJ whole genome shotgun (WGS) entry which is preliminary data.</text>
</comment>
<feature type="coiled-coil region" evidence="2">
    <location>
        <begin position="1925"/>
        <end position="1952"/>
    </location>
</feature>
<feature type="compositionally biased region" description="Low complexity" evidence="3">
    <location>
        <begin position="140"/>
        <end position="168"/>
    </location>
</feature>
<dbReference type="Pfam" id="PF07564">
    <property type="entry name" value="DUF1542"/>
    <property type="match status" value="19"/>
</dbReference>
<feature type="domain" description="DUF1542" evidence="6">
    <location>
        <begin position="1385"/>
        <end position="1461"/>
    </location>
</feature>
<feature type="compositionally biased region" description="Basic and acidic residues" evidence="3">
    <location>
        <begin position="2264"/>
        <end position="2283"/>
    </location>
</feature>
<feature type="compositionally biased region" description="Low complexity" evidence="3">
    <location>
        <begin position="80"/>
        <end position="98"/>
    </location>
</feature>
<feature type="domain" description="DUF1542" evidence="6">
    <location>
        <begin position="1231"/>
        <end position="1306"/>
    </location>
</feature>
<feature type="compositionally biased region" description="Gly residues" evidence="3">
    <location>
        <begin position="2234"/>
        <end position="2244"/>
    </location>
</feature>
<feature type="region of interest" description="Disordered" evidence="3">
    <location>
        <begin position="80"/>
        <end position="210"/>
    </location>
</feature>
<feature type="domain" description="DUF1542" evidence="6">
    <location>
        <begin position="1770"/>
        <end position="1845"/>
    </location>
</feature>
<evidence type="ECO:0000313" key="7">
    <source>
        <dbReference type="EMBL" id="EHJ09075.1"/>
    </source>
</evidence>
<keyword evidence="2" id="KW-0175">Coiled coil</keyword>
<evidence type="ECO:0000259" key="6">
    <source>
        <dbReference type="Pfam" id="PF07564"/>
    </source>
</evidence>
<feature type="region of interest" description="Disordered" evidence="3">
    <location>
        <begin position="2076"/>
        <end position="2290"/>
    </location>
</feature>
<sequence length="2320" mass="247783">MNLFREQKFSIRKFNVGIFSTLIATVTFITANTSHASAAEQPSNANQLDNTVTVQPVNGTQAGNVTSPNTVQSSTATTAQSLNNNGNNAVSNGGNQVAQTNKNDNAVNTTTGQNDTQNLRLAAQGDHDKVLKRRKRDVGANPAAPNNAAPAAPNNAASPAPNAVAPTAPAAPVPPKVQQQDPNENNTGQGSINTVLTFDDPSIVTDKDRNNPTVTIKDNVDGYTLVDHGKVGFVNSNLRRSDMFDKHSPQNYQASGNVLVLGRVKADNNNDHGDFNGISKEVNVKPGSELVVDFTTMQTNSKQGSTNFVIKDAKNDTELAKVNVGTRGVSHLFKVPVDVDHLALQFLPDNAAVADATRITTNKDGYKYYSFIDNVGLHSGSHLYVKQRELNPTATNQKDYVINAEIGNNGNYGASLKDGQFVYSVTLPQGVSYVANSLSTSFPVGNNDSTKLLPMAEQYDKTTNTVTFTSKGVRTENNTHTKEVLFPEKSLKLTYKVNIDNVPTPQQIHFNDKLTYQTAADVLMNAANSPVVTLVTDPYTTDVVMNKEALQAQVDQAIDANQYTAGSIAEYNKLKEQATQVLNEEQNNVPLDQRKSQAAIDQLVQELKDKLVEKQPAITELDNKAQQMITTNSQNNQLTQEEIADITTKINNDKQAAINQIDQQTTAAGVTTAKDAGLNALAADVAVPTVKQAAKNAIIKAVAKRKQEIKKLTAPVQEEKDVANATIGNIEVNALTTLNSTNTNEAVETLKDNTINNINNVVPDSYVRTNAIDAINEAATNQQEVVNNSKESTDSEKAIAIAEIDKAKEAALKAIETPTTRQDVNNTKDAELAKIKAITAATTIKTNAKTAVEQAATQQIQSNNNATAQNATTDEITAANEEVEQAKQAALDAITEAQTDQEVETAKNNGIQAINSSTPDINAKQNAKTAVDEAYTTHKQEITDNQNATTEEKAAAITDLDNKKQQADTNIDQAQSNAEVETAKTNGINEINQVQPATQYKAAAKTAVEQAATQKNNDIDQDNAATTDEKDAAKAKVQQAVTEANEAIEQAAAQADVDNAKTTHIQNINNVQAEHQVKTNAKADIDQKVQEQQTAIQNNNAATTEEKAAAEQQLQAAKTAADNAIDAAQSNQDVDNVKAAEIAKITAIQPATTIKSTAKQAIQTKAEERKAQIAATADITAEERDAADQQVDAAVQQADTAIDNAASQTDVETAKTNGENAIAQVQPTVTKKNDARTALDNQANTKKQQIQGLADATTEEKTAGEALVDGEVTKGKAAIDQATTNAQVDTAQQSATDAINNLQPQVRKKRDALAEITQQQNSQTAEINNNADATTEEKEAALQQLQQAVTKANNDINAATTDADVDTAKTTGLADISAVQPATTTKTAAKNDLAQAATARQQTIEADNSATTEEKAAATELINQAKEQGDLAIQNAATAQEVSAAKDEAINNINGINADTTIKDYAKTEINNRVNRKRVEIQNDSNATTEEKATATQQLDGQQATIIQSITNANSVEEVNAAKDKGLQDLDNINAAHDIKTAAKDEIKQTLVNKADQISKTADITTEEANEAASRASQIYVDGINKINAANSTQEVNAAKDAINQEINAVQPTVTKKATAKNSLDTVANNKKADLDQTPNASAADIANAKQQVIDLLNGAKEKINQAQANADVDAIVADATNQIQAVKTLSTIKADAIADIENAYNQKVADIEAAINSTASEVNQAKQQLDNLKQQDIQKINQATTAEDVATQKDEGITNINGFEPQFTKKQTATDDLYHAADQKNDQILENDHATQEEKQQAANDVEAIVQDTLEKINNAADDSDVDEALSQGKAAIAAIQLATINKVDATKAIDTKADEIKAEINDNDALTDEEKASSLALVKQYSDDALAKINAATTDDAVDKAKQDGLVALDNIQVEDTHKQQAIDELESLLDQLEATANNNDNATTDEKEAYTNALEGILSTATDNINAQTTNAGVDKVKDEAKAEITKQNFDYHAKQNATNEVNKAIERQKEDIKNTPNVSEQSKQTALQDLARSGERFTKDLAKAKTDAEVTELQNATIHSIEAIIPFDETNNGTQPNNNTNPTPNDNGAVAPDNNGNAQPNNNDVASTNNTNTTTPDNNGTGQPNNSSVEQPTNTPTNKPTDTTEVKPTDKPDPNAATTPNNSGTEQPSNNETNKPDPKDPEKPGKGPKKPSKDPGKQGKGPKKPGEGPDKSGKDPGKQGKVDTGGNTGNGNGEPGKQGKADDNIGSGDNTTHKTTVTDKTETKDKVKREKKELPKTGVTYTDDLPYAELALGAGMAFLIRRFTKKDEQSEK</sequence>
<feature type="compositionally biased region" description="Polar residues" evidence="3">
    <location>
        <begin position="1240"/>
        <end position="1251"/>
    </location>
</feature>
<feature type="domain" description="DUF1542" evidence="6">
    <location>
        <begin position="1925"/>
        <end position="1996"/>
    </location>
</feature>
<feature type="domain" description="DUF1542" evidence="6">
    <location>
        <begin position="923"/>
        <end position="999"/>
    </location>
</feature>